<dbReference type="RefSeq" id="WP_268755794.1">
    <property type="nucleotide sequence ID" value="NZ_CP113836.1"/>
</dbReference>
<organism evidence="3 4">
    <name type="scientific">Amycolatopsis cynarae</name>
    <dbReference type="NCBI Taxonomy" id="2995223"/>
    <lineage>
        <taxon>Bacteria</taxon>
        <taxon>Bacillati</taxon>
        <taxon>Actinomycetota</taxon>
        <taxon>Actinomycetes</taxon>
        <taxon>Pseudonocardiales</taxon>
        <taxon>Pseudonocardiaceae</taxon>
        <taxon>Amycolatopsis</taxon>
    </lineage>
</organism>
<evidence type="ECO:0000313" key="4">
    <source>
        <dbReference type="Proteomes" id="UP001163203"/>
    </source>
</evidence>
<name>A0ABY7B4A8_9PSEU</name>
<evidence type="ECO:0000313" key="3">
    <source>
        <dbReference type="EMBL" id="WAL65648.1"/>
    </source>
</evidence>
<feature type="chain" id="PRO_5046094051" evidence="2">
    <location>
        <begin position="32"/>
        <end position="317"/>
    </location>
</feature>
<feature type="signal peptide" evidence="2">
    <location>
        <begin position="1"/>
        <end position="31"/>
    </location>
</feature>
<keyword evidence="2" id="KW-0732">Signal</keyword>
<proteinExistence type="predicted"/>
<gene>
    <name evidence="3" type="ORF">ORV05_33025</name>
</gene>
<sequence length="317" mass="31773">MTQQNAAKRRGTACAARWLSRALLAVGGAVAGTAAAWAIGSATASADTALPPQDSPATVSVTPVTDAAVGVGDDVVGGLSGLVGQAAATRFDTTDLTATAARGDQQVARQVTGAVHDFTRQAVLHPAERILGGLEQISRQPQDTPRVLGEALTPPPGLFDFLRPPAGLITLPGLPLGQATGDRTTGAGTEPEADSAEAPFAAGVPTPAVVPAAAGHADLTDPAYLAYPAAIGYDQQERHHGERSGQVPPAPKRAPMAPSGLPPVPGGSVTGGHIDGPLLGVPANALTVVEAIGLRAARFAPRHMPVQPGSQPGVTPD</sequence>
<evidence type="ECO:0000256" key="2">
    <source>
        <dbReference type="SAM" id="SignalP"/>
    </source>
</evidence>
<reference evidence="3" key="1">
    <citation type="submission" date="2022-11" db="EMBL/GenBank/DDBJ databases">
        <authorList>
            <person name="Mo P."/>
        </authorList>
    </citation>
    <scope>NUCLEOTIDE SEQUENCE</scope>
    <source>
        <strain evidence="3">HUAS 11-8</strain>
    </source>
</reference>
<protein>
    <submittedName>
        <fullName evidence="3">Uncharacterized protein</fullName>
    </submittedName>
</protein>
<evidence type="ECO:0000256" key="1">
    <source>
        <dbReference type="SAM" id="MobiDB-lite"/>
    </source>
</evidence>
<feature type="region of interest" description="Disordered" evidence="1">
    <location>
        <begin position="236"/>
        <end position="269"/>
    </location>
</feature>
<dbReference type="EMBL" id="CP113836">
    <property type="protein sequence ID" value="WAL65648.1"/>
    <property type="molecule type" value="Genomic_DNA"/>
</dbReference>
<keyword evidence="4" id="KW-1185">Reference proteome</keyword>
<dbReference type="Proteomes" id="UP001163203">
    <property type="component" value="Chromosome"/>
</dbReference>
<accession>A0ABY7B4A8</accession>